<dbReference type="Proteomes" id="UP001595755">
    <property type="component" value="Unassembled WGS sequence"/>
</dbReference>
<evidence type="ECO:0000313" key="2">
    <source>
        <dbReference type="EMBL" id="MFC4306415.1"/>
    </source>
</evidence>
<feature type="domain" description="Transposase IS110-like N-terminal" evidence="1">
    <location>
        <begin position="3"/>
        <end position="79"/>
    </location>
</feature>
<sequence>MVYRVKSEKVSDLRKYYKKHTKTDRIDADTLAKIPLVDEDSLYEVELPQANLQALNRMVRQHEKLTIGIAIRKRRIQDLCSFAVPLLLDCFDDPFTLRARVILGRYFHPLKIKRLGIKRLDKMLLKSSDKPMAPFLAQQIYDAMIDANNLYGDQKFLDFDALCEEVSLEMELLEHEETVMRKLSDKIDALYVDIHPPAI</sequence>
<organism evidence="2 3">
    <name type="scientific">Cohnella boryungensis</name>
    <dbReference type="NCBI Taxonomy" id="768479"/>
    <lineage>
        <taxon>Bacteria</taxon>
        <taxon>Bacillati</taxon>
        <taxon>Bacillota</taxon>
        <taxon>Bacilli</taxon>
        <taxon>Bacillales</taxon>
        <taxon>Paenibacillaceae</taxon>
        <taxon>Cohnella</taxon>
    </lineage>
</organism>
<gene>
    <name evidence="2" type="ORF">ACFO1S_23605</name>
</gene>
<reference evidence="3" key="1">
    <citation type="journal article" date="2019" name="Int. J. Syst. Evol. Microbiol.">
        <title>The Global Catalogue of Microorganisms (GCM) 10K type strain sequencing project: providing services to taxonomists for standard genome sequencing and annotation.</title>
        <authorList>
            <consortium name="The Broad Institute Genomics Platform"/>
            <consortium name="The Broad Institute Genome Sequencing Center for Infectious Disease"/>
            <person name="Wu L."/>
            <person name="Ma J."/>
        </authorList>
    </citation>
    <scope>NUCLEOTIDE SEQUENCE [LARGE SCALE GENOMIC DNA]</scope>
    <source>
        <strain evidence="3">CGMCC 4.1641</strain>
    </source>
</reference>
<protein>
    <submittedName>
        <fullName evidence="2">Transposase</fullName>
    </submittedName>
</protein>
<comment type="caution">
    <text evidence="2">The sequence shown here is derived from an EMBL/GenBank/DDBJ whole genome shotgun (WGS) entry which is preliminary data.</text>
</comment>
<keyword evidence="3" id="KW-1185">Reference proteome</keyword>
<evidence type="ECO:0000259" key="1">
    <source>
        <dbReference type="Pfam" id="PF01548"/>
    </source>
</evidence>
<name>A0ABV8SGP7_9BACL</name>
<dbReference type="EMBL" id="JBHSED010000058">
    <property type="protein sequence ID" value="MFC4306415.1"/>
    <property type="molecule type" value="Genomic_DNA"/>
</dbReference>
<proteinExistence type="predicted"/>
<accession>A0ABV8SGP7</accession>
<evidence type="ECO:0000313" key="3">
    <source>
        <dbReference type="Proteomes" id="UP001595755"/>
    </source>
</evidence>
<dbReference type="Pfam" id="PF01548">
    <property type="entry name" value="DEDD_Tnp_IS110"/>
    <property type="match status" value="1"/>
</dbReference>
<dbReference type="InterPro" id="IPR002525">
    <property type="entry name" value="Transp_IS110-like_N"/>
</dbReference>